<evidence type="ECO:0000313" key="2">
    <source>
        <dbReference type="Proteomes" id="UP000027997"/>
    </source>
</evidence>
<dbReference type="AlphaFoldDB" id="A0A081KDK2"/>
<protein>
    <submittedName>
        <fullName evidence="1">Uncharacterized protein</fullName>
    </submittedName>
</protein>
<proteinExistence type="predicted"/>
<evidence type="ECO:0000313" key="1">
    <source>
        <dbReference type="EMBL" id="KEI72228.1"/>
    </source>
</evidence>
<dbReference type="STRING" id="305900.GV64_17165"/>
<keyword evidence="2" id="KW-1185">Reference proteome</keyword>
<reference evidence="1 2" key="1">
    <citation type="submission" date="2014-06" db="EMBL/GenBank/DDBJ databases">
        <title>Whole Genome Sequences of Three Symbiotic Endozoicomonas Bacteria.</title>
        <authorList>
            <person name="Neave M.J."/>
            <person name="Apprill A."/>
            <person name="Voolstra C.R."/>
        </authorList>
    </citation>
    <scope>NUCLEOTIDE SEQUENCE [LARGE SCALE GENOMIC DNA]</scope>
    <source>
        <strain evidence="1 2">DSM 22380</strain>
    </source>
</reference>
<gene>
    <name evidence="1" type="ORF">GV64_17165</name>
</gene>
<sequence>MGSSPLAGCSSGSVSALTGVRRFDGLFVNQFHHACKGGALSRGELPWGGEDCINHKDKEAQSYFHQVVLYRFAINSLGRGKGSGDYIK</sequence>
<name>A0A081KDK2_9GAMM</name>
<organism evidence="1 2">
    <name type="scientific">Endozoicomonas elysicola</name>
    <dbReference type="NCBI Taxonomy" id="305900"/>
    <lineage>
        <taxon>Bacteria</taxon>
        <taxon>Pseudomonadati</taxon>
        <taxon>Pseudomonadota</taxon>
        <taxon>Gammaproteobacteria</taxon>
        <taxon>Oceanospirillales</taxon>
        <taxon>Endozoicomonadaceae</taxon>
        <taxon>Endozoicomonas</taxon>
    </lineage>
</organism>
<dbReference type="EMBL" id="JOJP01000001">
    <property type="protein sequence ID" value="KEI72228.1"/>
    <property type="molecule type" value="Genomic_DNA"/>
</dbReference>
<comment type="caution">
    <text evidence="1">The sequence shown here is derived from an EMBL/GenBank/DDBJ whole genome shotgun (WGS) entry which is preliminary data.</text>
</comment>
<dbReference type="Proteomes" id="UP000027997">
    <property type="component" value="Unassembled WGS sequence"/>
</dbReference>
<accession>A0A081KDK2</accession>